<reference evidence="3 4" key="1">
    <citation type="submission" date="2015-04" db="EMBL/GenBank/DDBJ databases">
        <title>The complete genome sequence of the hyperthermophilic, obligate iron-reducing archaeon Geoglobus ahangari strain 234T.</title>
        <authorList>
            <person name="Manzella M.P."/>
            <person name="Holmes D.E."/>
            <person name="Rocheleau J.M."/>
            <person name="Chung A."/>
            <person name="Reguera G."/>
            <person name="Kashefi K."/>
        </authorList>
    </citation>
    <scope>NUCLEOTIDE SEQUENCE [LARGE SCALE GENOMIC DNA]</scope>
    <source>
        <strain evidence="3 4">234</strain>
    </source>
</reference>
<feature type="domain" description="AAA" evidence="2">
    <location>
        <begin position="1"/>
        <end position="166"/>
    </location>
</feature>
<dbReference type="STRING" id="113653.GAH_01509"/>
<dbReference type="InterPro" id="IPR025669">
    <property type="entry name" value="AAA_dom"/>
</dbReference>
<dbReference type="InterPro" id="IPR027417">
    <property type="entry name" value="P-loop_NTPase"/>
</dbReference>
<dbReference type="SUPFAM" id="SSF52540">
    <property type="entry name" value="P-loop containing nucleoside triphosphate hydrolases"/>
    <property type="match status" value="1"/>
</dbReference>
<dbReference type="Gene3D" id="3.40.50.300">
    <property type="entry name" value="P-loop containing nucleotide triphosphate hydrolases"/>
    <property type="match status" value="1"/>
</dbReference>
<dbReference type="PANTHER" id="PTHR13696">
    <property type="entry name" value="P-LOOP CONTAINING NUCLEOSIDE TRIPHOSPHATE HYDROLASE"/>
    <property type="match status" value="1"/>
</dbReference>
<keyword evidence="4" id="KW-1185">Reference proteome</keyword>
<dbReference type="AlphaFoldDB" id="A0A0F7IGW3"/>
<dbReference type="HOGENOM" id="CLU_096711_0_0_2"/>
<dbReference type="InterPro" id="IPR050678">
    <property type="entry name" value="DNA_Partitioning_ATPase"/>
</dbReference>
<evidence type="ECO:0000313" key="3">
    <source>
        <dbReference type="EMBL" id="AKG91200.1"/>
    </source>
</evidence>
<feature type="coiled-coil region" evidence="1">
    <location>
        <begin position="85"/>
        <end position="112"/>
    </location>
</feature>
<dbReference type="OrthoDB" id="36110at2157"/>
<dbReference type="PANTHER" id="PTHR13696:SF99">
    <property type="entry name" value="COBYRINIC ACID AC-DIAMIDE SYNTHASE"/>
    <property type="match status" value="1"/>
</dbReference>
<dbReference type="EMBL" id="CP011267">
    <property type="protein sequence ID" value="AKG91200.1"/>
    <property type="molecule type" value="Genomic_DNA"/>
</dbReference>
<accession>A0A0F7IGW3</accession>
<dbReference type="Pfam" id="PF13614">
    <property type="entry name" value="AAA_31"/>
    <property type="match status" value="1"/>
</dbReference>
<sequence length="226" mass="25184">MKVISLHSFKGGVGKTFIALNLASVLAEYGKTCIMELDLIAPSLYSFFEADCYINDLIYGNAEVGGCTVEVDRNLYAILASPSSNAIKRELRKEYREEMRTLERLMEVKKKLSGFDFVVLDTHPGISYSSINSIILSDLVLLALRPDKIDVDGTETLLDIIRSLSKPMYAVINRYDGRDVDVGVEVVGTIPCSCDVTMDRPFFVRDHEDHPVTAAIRGLARRVLDL</sequence>
<dbReference type="Proteomes" id="UP000034723">
    <property type="component" value="Chromosome"/>
</dbReference>
<evidence type="ECO:0000259" key="2">
    <source>
        <dbReference type="Pfam" id="PF13614"/>
    </source>
</evidence>
<keyword evidence="1" id="KW-0175">Coiled coil</keyword>
<gene>
    <name evidence="3" type="ORF">GAH_01509</name>
</gene>
<name>A0A0F7IGW3_9EURY</name>
<evidence type="ECO:0000313" key="4">
    <source>
        <dbReference type="Proteomes" id="UP000034723"/>
    </source>
</evidence>
<dbReference type="InParanoid" id="A0A0F7IGW3"/>
<dbReference type="GeneID" id="24804079"/>
<dbReference type="RefSeq" id="WP_048095857.1">
    <property type="nucleotide sequence ID" value="NZ_CP011267.1"/>
</dbReference>
<proteinExistence type="predicted"/>
<dbReference type="KEGG" id="gah:GAH_01509"/>
<organism evidence="3 4">
    <name type="scientific">Geoglobus ahangari</name>
    <dbReference type="NCBI Taxonomy" id="113653"/>
    <lineage>
        <taxon>Archaea</taxon>
        <taxon>Methanobacteriati</taxon>
        <taxon>Methanobacteriota</taxon>
        <taxon>Archaeoglobi</taxon>
        <taxon>Archaeoglobales</taxon>
        <taxon>Archaeoglobaceae</taxon>
        <taxon>Geoglobus</taxon>
    </lineage>
</organism>
<evidence type="ECO:0000256" key="1">
    <source>
        <dbReference type="SAM" id="Coils"/>
    </source>
</evidence>
<protein>
    <submittedName>
        <fullName evidence="3">CobQ/CobB/MinD/ParA nucleotide binding domain</fullName>
    </submittedName>
</protein>
<dbReference type="CDD" id="cd02042">
    <property type="entry name" value="ParAB_family"/>
    <property type="match status" value="1"/>
</dbReference>